<protein>
    <recommendedName>
        <fullName evidence="4">Ricin B lectin domain-containing protein</fullName>
    </recommendedName>
</protein>
<dbReference type="InterPro" id="IPR011455">
    <property type="entry name" value="DUF1561"/>
</dbReference>
<sequence length="645" mass="73995">MKLKTFLFFCSLLLTIQTSLAAPLPLQIIQTPPQTPGDRAIRIKVHTGKEYCYTPTFVEGEGYVYIGDCNYAKLARYDLFQRIAWKVDNVWLCMTAPNSVTGIEGKSTANWDYIVLRPCVINDPNQQWVIKKNTSNKDAFYTAKGNFRIKDTKWYTYISKNPHDYYDHTLIPTMNRWEHIVATPVNINLKMSIGWNFASGPSFSRYYITDDGSKSDVFDLYYNPENGHIARYFSSTGAMSCMFSQQSSSENWDWVKWALCKDKDTVTPQRDIFSWDIVFYARREGTLTDYQGNFLRVTQHGPNWGTPYTAKPSYLEKDTTNSPKSNFIFPHDMERWNRYVNGNLGDTLAHCPAPGKKENIAKTRVKRSLPPDFTFTDAWINRLWQIAISSTPAGLEGIGICGPCMVQTLQMLVELQERYQREPLQDGNGYFFNTQAGVDLFPSLRARFPELTQRLDTIRFNHDIPYHVGEDFMTRMSRLGRAVALTMLPQYEWRPLTLARNQEEMLSRIRDILYAPVGTLWFSVAIRQGERGLFLGHAQPIIRTGNGVIVLPTNTYGTTFEQFSRYFTPITDPNIVLHELSQSSSSRIQTQSIAFFQMAHLNEIPLSLYVSQRNCTGEGDDRRGNKEFPRSSLINQCGSGRCAIQ</sequence>
<evidence type="ECO:0008006" key="4">
    <source>
        <dbReference type="Google" id="ProtNLM"/>
    </source>
</evidence>
<dbReference type="PATRIC" id="fig|1293911.3.peg.1146"/>
<gene>
    <name evidence="2" type="ORF">H710_01108</name>
</gene>
<name>A0A072R110_BARBA</name>
<dbReference type="HOGENOM" id="CLU_036280_0_0_5"/>
<feature type="signal peptide" evidence="1">
    <location>
        <begin position="1"/>
        <end position="21"/>
    </location>
</feature>
<proteinExistence type="predicted"/>
<organism evidence="2 3">
    <name type="scientific">Bartonella bacilliformis Ver097</name>
    <dbReference type="NCBI Taxonomy" id="1293911"/>
    <lineage>
        <taxon>Bacteria</taxon>
        <taxon>Pseudomonadati</taxon>
        <taxon>Pseudomonadota</taxon>
        <taxon>Alphaproteobacteria</taxon>
        <taxon>Hyphomicrobiales</taxon>
        <taxon>Bartonellaceae</taxon>
        <taxon>Bartonella</taxon>
    </lineage>
</organism>
<dbReference type="RefSeq" id="WP_041849808.1">
    <property type="nucleotide sequence ID" value="NZ_KL503805.1"/>
</dbReference>
<dbReference type="Pfam" id="PF07598">
    <property type="entry name" value="DUF1561"/>
    <property type="match status" value="1"/>
</dbReference>
<dbReference type="STRING" id="1293911.H710_01108"/>
<reference evidence="2 3" key="1">
    <citation type="submission" date="2013-04" db="EMBL/GenBank/DDBJ databases">
        <title>The Genome Sequence of Bartonella bacilliformis Ver097.</title>
        <authorList>
            <consortium name="The Broad Institute Genomics Platform"/>
            <consortium name="The Broad Institute Genome Sequencing Center for Infectious Disease"/>
            <person name="Feldgarden M."/>
            <person name="Kirby J."/>
            <person name="Birtles R."/>
            <person name="Dasch G."/>
            <person name="Hendrix L."/>
            <person name="Koehler J."/>
            <person name="Walker B."/>
            <person name="Young S.K."/>
            <person name="Zeng Q."/>
            <person name="Gargeya S."/>
            <person name="Fitzgerald M."/>
            <person name="Haas B."/>
            <person name="Abouelleil A."/>
            <person name="Allen A.W."/>
            <person name="Alvarado L."/>
            <person name="Arachchi H.M."/>
            <person name="Berlin A.M."/>
            <person name="Chapman S.B."/>
            <person name="Gainer-Dewar J."/>
            <person name="Goldberg J."/>
            <person name="Griggs A."/>
            <person name="Gujja S."/>
            <person name="Hansen M."/>
            <person name="Howarth C."/>
            <person name="Imamovic A."/>
            <person name="Ireland A."/>
            <person name="Larimer J."/>
            <person name="McCowan C."/>
            <person name="Murphy C."/>
            <person name="Pearson M."/>
            <person name="Poon T.W."/>
            <person name="Priest M."/>
            <person name="Roberts A."/>
            <person name="Saif S."/>
            <person name="Shea T."/>
            <person name="Sisk P."/>
            <person name="Sykes S."/>
            <person name="Wortman J."/>
            <person name="Nusbaum C."/>
            <person name="Birren B."/>
        </authorList>
    </citation>
    <scope>NUCLEOTIDE SEQUENCE [LARGE SCALE GENOMIC DNA]</scope>
    <source>
        <strain evidence="2 3">Ver097</strain>
    </source>
</reference>
<evidence type="ECO:0000313" key="3">
    <source>
        <dbReference type="Proteomes" id="UP000031740"/>
    </source>
</evidence>
<accession>A0A072R110</accession>
<dbReference type="Proteomes" id="UP000031740">
    <property type="component" value="Unassembled WGS sequence"/>
</dbReference>
<evidence type="ECO:0000313" key="2">
    <source>
        <dbReference type="EMBL" id="KEG19326.1"/>
    </source>
</evidence>
<keyword evidence="1" id="KW-0732">Signal</keyword>
<evidence type="ECO:0000256" key="1">
    <source>
        <dbReference type="SAM" id="SignalP"/>
    </source>
</evidence>
<dbReference type="AlphaFoldDB" id="A0A072R110"/>
<comment type="caution">
    <text evidence="2">The sequence shown here is derived from an EMBL/GenBank/DDBJ whole genome shotgun (WGS) entry which is preliminary data.</text>
</comment>
<feature type="chain" id="PRO_5001681970" description="Ricin B lectin domain-containing protein" evidence="1">
    <location>
        <begin position="22"/>
        <end position="645"/>
    </location>
</feature>
<dbReference type="EMBL" id="ASIV01000006">
    <property type="protein sequence ID" value="KEG19326.1"/>
    <property type="molecule type" value="Genomic_DNA"/>
</dbReference>